<evidence type="ECO:0000313" key="2">
    <source>
        <dbReference type="Proteomes" id="UP000001307"/>
    </source>
</evidence>
<keyword evidence="2" id="KW-1185">Reference proteome</keyword>
<gene>
    <name evidence="1" type="ORF">GSOID_T00008748001</name>
</gene>
<dbReference type="Proteomes" id="UP000001307">
    <property type="component" value="Unassembled WGS sequence"/>
</dbReference>
<accession>E4XEX2</accession>
<dbReference type="AlphaFoldDB" id="E4XEX2"/>
<proteinExistence type="predicted"/>
<organism evidence="1">
    <name type="scientific">Oikopleura dioica</name>
    <name type="common">Tunicate</name>
    <dbReference type="NCBI Taxonomy" id="34765"/>
    <lineage>
        <taxon>Eukaryota</taxon>
        <taxon>Metazoa</taxon>
        <taxon>Chordata</taxon>
        <taxon>Tunicata</taxon>
        <taxon>Appendicularia</taxon>
        <taxon>Copelata</taxon>
        <taxon>Oikopleuridae</taxon>
        <taxon>Oikopleura</taxon>
    </lineage>
</organism>
<dbReference type="InParanoid" id="E4XEX2"/>
<evidence type="ECO:0000313" key="1">
    <source>
        <dbReference type="EMBL" id="CBY09618.1"/>
    </source>
</evidence>
<protein>
    <submittedName>
        <fullName evidence="1">Uncharacterized protein</fullName>
    </submittedName>
</protein>
<dbReference type="EMBL" id="FN653043">
    <property type="protein sequence ID" value="CBY09618.1"/>
    <property type="molecule type" value="Genomic_DNA"/>
</dbReference>
<name>E4XEX2_OIKDI</name>
<reference evidence="1" key="1">
    <citation type="journal article" date="2010" name="Science">
        <title>Plasticity of animal genome architecture unmasked by rapid evolution of a pelagic tunicate.</title>
        <authorList>
            <person name="Denoeud F."/>
            <person name="Henriet S."/>
            <person name="Mungpakdee S."/>
            <person name="Aury J.M."/>
            <person name="Da Silva C."/>
            <person name="Brinkmann H."/>
            <person name="Mikhaleva J."/>
            <person name="Olsen L.C."/>
            <person name="Jubin C."/>
            <person name="Canestro C."/>
            <person name="Bouquet J.M."/>
            <person name="Danks G."/>
            <person name="Poulain J."/>
            <person name="Campsteijn C."/>
            <person name="Adamski M."/>
            <person name="Cross I."/>
            <person name="Yadetie F."/>
            <person name="Muffato M."/>
            <person name="Louis A."/>
            <person name="Butcher S."/>
            <person name="Tsagkogeorga G."/>
            <person name="Konrad A."/>
            <person name="Singh S."/>
            <person name="Jensen M.F."/>
            <person name="Cong E.H."/>
            <person name="Eikeseth-Otteraa H."/>
            <person name="Noel B."/>
            <person name="Anthouard V."/>
            <person name="Porcel B.M."/>
            <person name="Kachouri-Lafond R."/>
            <person name="Nishino A."/>
            <person name="Ugolini M."/>
            <person name="Chourrout P."/>
            <person name="Nishida H."/>
            <person name="Aasland R."/>
            <person name="Huzurbazar S."/>
            <person name="Westhof E."/>
            <person name="Delsuc F."/>
            <person name="Lehrach H."/>
            <person name="Reinhardt R."/>
            <person name="Weissenbach J."/>
            <person name="Roy S.W."/>
            <person name="Artiguenave F."/>
            <person name="Postlethwait J.H."/>
            <person name="Manak J.R."/>
            <person name="Thompson E.M."/>
            <person name="Jaillon O."/>
            <person name="Du Pasquier L."/>
            <person name="Boudinot P."/>
            <person name="Liberles D.A."/>
            <person name="Volff J.N."/>
            <person name="Philippe H."/>
            <person name="Lenhard B."/>
            <person name="Roest Crollius H."/>
            <person name="Wincker P."/>
            <person name="Chourrout D."/>
        </authorList>
    </citation>
    <scope>NUCLEOTIDE SEQUENCE [LARGE SCALE GENOMIC DNA]</scope>
</reference>
<sequence>MNQGIVNKCRPGDEDYARNQFIYGRQIYSVAFDYFKLYLTNVASIEDEKYIFFCVTLRKN</sequence>